<evidence type="ECO:0000313" key="2">
    <source>
        <dbReference type="EMBL" id="CAK0828294.1"/>
    </source>
</evidence>
<proteinExistence type="predicted"/>
<keyword evidence="3" id="KW-1185">Reference proteome</keyword>
<reference evidence="2" key="1">
    <citation type="submission" date="2023-10" db="EMBL/GenBank/DDBJ databases">
        <authorList>
            <person name="Chen Y."/>
            <person name="Shah S."/>
            <person name="Dougan E. K."/>
            <person name="Thang M."/>
            <person name="Chan C."/>
        </authorList>
    </citation>
    <scope>NUCLEOTIDE SEQUENCE [LARGE SCALE GENOMIC DNA]</scope>
</reference>
<gene>
    <name evidence="2" type="ORF">PCOR1329_LOCUS27549</name>
</gene>
<dbReference type="EMBL" id="CAUYUJ010010001">
    <property type="protein sequence ID" value="CAK0828294.1"/>
    <property type="molecule type" value="Genomic_DNA"/>
</dbReference>
<feature type="compositionally biased region" description="Basic and acidic residues" evidence="1">
    <location>
        <begin position="710"/>
        <end position="719"/>
    </location>
</feature>
<protein>
    <submittedName>
        <fullName evidence="2">Uncharacterized protein</fullName>
    </submittedName>
</protein>
<organism evidence="2 3">
    <name type="scientific">Prorocentrum cordatum</name>
    <dbReference type="NCBI Taxonomy" id="2364126"/>
    <lineage>
        <taxon>Eukaryota</taxon>
        <taxon>Sar</taxon>
        <taxon>Alveolata</taxon>
        <taxon>Dinophyceae</taxon>
        <taxon>Prorocentrales</taxon>
        <taxon>Prorocentraceae</taxon>
        <taxon>Prorocentrum</taxon>
    </lineage>
</organism>
<dbReference type="Proteomes" id="UP001189429">
    <property type="component" value="Unassembled WGS sequence"/>
</dbReference>
<evidence type="ECO:0000313" key="3">
    <source>
        <dbReference type="Proteomes" id="UP001189429"/>
    </source>
</evidence>
<comment type="caution">
    <text evidence="2">The sequence shown here is derived from an EMBL/GenBank/DDBJ whole genome shotgun (WGS) entry which is preliminary data.</text>
</comment>
<sequence length="864" mass="94936">MPSAPELDPIGSPTSSRAGSAIPSAGSSWELVGAESEVPPFLIAGQAPSLPEGGERILAMARCGGPLLVFLWTLLTVVRDPPSEESEFGDEEDYLPELSMPVEVWSRRYLRRSATDGVEVFLVRRKSGTCLVVLQPDLSMGTITITAKSTLLNNPLPGVRWQPMPVLSQAQRGSFMAQATDGLRAGTIPALELHRLGRQAQQAVAANLAYAALKYLGVVDLIWGTATAVRGWMVTCKDAFVESSETPQEWVVYLGEWVERARKLMPLRRWAAILLALGLLMARGVHEMQETGELLATQLSDLAASQQATMGEISEMRAAERTRELRRGVLESSAQSRGRSGAGAKKQVVEGMMGCRSVLVRCGYRGFAGEDFAILVAGDAGEAAATSPPEAVELPMKRMRFKAQMPQQLFLEQLDEREEIPSEEWNSRMPEGCRQRIAAEAPSEIYASGKTADAWARDFNRDRGLSDCNAAREMIAAFAAVDAMLMTDRQEGPLNLVGFERLVRKGHAIVGAYRDVNCRDDWGRPRDAKGWKSRVDWEAARRLDPQLADESAIRVRSAEEEVKKAMGRGAQLIKVVLPQRSERPSLTSRRALTRWKEEVEMLGRANRFLLELRQLYRGSLDDSLLELAECWGRGPMPDNLGGDLSRRVLGEVRRQQPPPTTPCQGAAILRLRAAASAAGNQSRSTFKEWLAELRRWSAGGSARLPDRGDAFPTQWDRDAPPPLGARPAKVRSASPRAARKLEKFKEVMLREDGDACVQACEVRNFVDPHFGGKKEMLQLAWRMALVGVLCRTAEKVNEVGLFCAVKKAEVVGGEPEEMKEDGVTIRFGTGDLPDFYDTLEPGEEIAPYFALLGVRGGELDATSG</sequence>
<accession>A0ABN9SAJ3</accession>
<feature type="region of interest" description="Disordered" evidence="1">
    <location>
        <begin position="710"/>
        <end position="734"/>
    </location>
</feature>
<evidence type="ECO:0000256" key="1">
    <source>
        <dbReference type="SAM" id="MobiDB-lite"/>
    </source>
</evidence>
<name>A0ABN9SAJ3_9DINO</name>
<feature type="region of interest" description="Disordered" evidence="1">
    <location>
        <begin position="1"/>
        <end position="22"/>
    </location>
</feature>